<feature type="compositionally biased region" description="Low complexity" evidence="4">
    <location>
        <begin position="43"/>
        <end position="53"/>
    </location>
</feature>
<dbReference type="GO" id="GO:0006412">
    <property type="term" value="P:translation"/>
    <property type="evidence" value="ECO:0007669"/>
    <property type="project" value="InterPro"/>
</dbReference>
<feature type="region of interest" description="Disordered" evidence="4">
    <location>
        <begin position="32"/>
        <end position="65"/>
    </location>
</feature>
<dbReference type="PROSITE" id="PS00579">
    <property type="entry name" value="RIBOSOMAL_L29"/>
    <property type="match status" value="1"/>
</dbReference>
<keyword evidence="3" id="KW-0687">Ribonucleoprotein</keyword>
<dbReference type="GO" id="GO:0003729">
    <property type="term" value="F:mRNA binding"/>
    <property type="evidence" value="ECO:0007669"/>
    <property type="project" value="TreeGrafter"/>
</dbReference>
<gene>
    <name evidence="5" type="ORF">BN1708_004329</name>
</gene>
<dbReference type="EMBL" id="CVQH01020307">
    <property type="protein sequence ID" value="CRK27107.1"/>
    <property type="molecule type" value="Genomic_DNA"/>
</dbReference>
<sequence length="282" mass="32048">MASRLVNPRRFVACSLCQWQQRLFTTSARRLAEKPAPLPSTPSSPSAPVGTVPLQKPKPELPGAAIKAPRSYGARLDTFTPEPLPRPIGMPGPPHPNDNSGYDPRTIKERRDDFVNYDKHLARRRQLDQSVSLAKMSTSKVKAAQLWGKNKEDLTKQLGELKTELGQLRIQKITSSGSKLNKIGDIRKSIARVLTVINAKQRHQLRLFYKNKKYAPLDLRAKQTRAIRRRLSKADAERVTEKQRKKTQHFPQRKYAVKVSIIHQGLLERDACVWVTKGWGRQ</sequence>
<dbReference type="Pfam" id="PF05176">
    <property type="entry name" value="ATP-synt_10"/>
    <property type="match status" value="1"/>
</dbReference>
<dbReference type="Proteomes" id="UP000044602">
    <property type="component" value="Unassembled WGS sequence"/>
</dbReference>
<comment type="similarity">
    <text evidence="1">Belongs to the universal ribosomal protein uL29 family.</text>
</comment>
<dbReference type="STRING" id="100787.A0A0G4LYN0"/>
<evidence type="ECO:0000256" key="3">
    <source>
        <dbReference type="ARBA" id="ARBA00023274"/>
    </source>
</evidence>
<dbReference type="Gene3D" id="6.10.250.3450">
    <property type="match status" value="1"/>
</dbReference>
<evidence type="ECO:0008006" key="7">
    <source>
        <dbReference type="Google" id="ProtNLM"/>
    </source>
</evidence>
<name>A0A0G4LYN0_VERLO</name>
<dbReference type="Gene3D" id="1.10.287.310">
    <property type="match status" value="1"/>
</dbReference>
<dbReference type="InterPro" id="IPR045059">
    <property type="entry name" value="Ribosomal_uL29_euk"/>
</dbReference>
<accession>A0A0G4LYN0</accession>
<dbReference type="GO" id="GO:0030684">
    <property type="term" value="C:preribosome"/>
    <property type="evidence" value="ECO:0007669"/>
    <property type="project" value="UniProtKB-ARBA"/>
</dbReference>
<dbReference type="CDD" id="cd00427">
    <property type="entry name" value="Ribosomal_L29_HIP"/>
    <property type="match status" value="1"/>
</dbReference>
<evidence type="ECO:0000256" key="2">
    <source>
        <dbReference type="ARBA" id="ARBA00022980"/>
    </source>
</evidence>
<keyword evidence="6" id="KW-1185">Reference proteome</keyword>
<dbReference type="InterPro" id="IPR007849">
    <property type="entry name" value="ATP10"/>
</dbReference>
<evidence type="ECO:0000313" key="6">
    <source>
        <dbReference type="Proteomes" id="UP000044602"/>
    </source>
</evidence>
<evidence type="ECO:0000256" key="1">
    <source>
        <dbReference type="ARBA" id="ARBA00009254"/>
    </source>
</evidence>
<dbReference type="PANTHER" id="PTHR45722">
    <property type="entry name" value="60S RIBOSOMAL PROTEIN L35"/>
    <property type="match status" value="1"/>
</dbReference>
<dbReference type="InterPro" id="IPR036049">
    <property type="entry name" value="Ribosomal_uL29_sf"/>
</dbReference>
<proteinExistence type="inferred from homology"/>
<dbReference type="NCBIfam" id="TIGR00012">
    <property type="entry name" value="L29"/>
    <property type="match status" value="1"/>
</dbReference>
<reference evidence="5 6" key="1">
    <citation type="submission" date="2015-05" db="EMBL/GenBank/DDBJ databases">
        <authorList>
            <person name="Wang D.B."/>
            <person name="Wang M."/>
        </authorList>
    </citation>
    <scope>NUCLEOTIDE SEQUENCE [LARGE SCALE GENOMIC DNA]</scope>
    <source>
        <strain evidence="5">VL1</strain>
    </source>
</reference>
<dbReference type="SUPFAM" id="SSF46561">
    <property type="entry name" value="Ribosomal protein L29 (L29p)"/>
    <property type="match status" value="1"/>
</dbReference>
<dbReference type="FunFam" id="1.10.287.310:FF:000002">
    <property type="entry name" value="60S ribosomal protein L35"/>
    <property type="match status" value="1"/>
</dbReference>
<dbReference type="GO" id="GO:0003735">
    <property type="term" value="F:structural constituent of ribosome"/>
    <property type="evidence" value="ECO:0007669"/>
    <property type="project" value="InterPro"/>
</dbReference>
<dbReference type="PANTHER" id="PTHR45722:SF2">
    <property type="entry name" value="LARGE RIBOSOMAL SUBUNIT PROTEIN UL29-RELATED"/>
    <property type="match status" value="1"/>
</dbReference>
<evidence type="ECO:0000313" key="5">
    <source>
        <dbReference type="EMBL" id="CRK27107.1"/>
    </source>
</evidence>
<dbReference type="InterPro" id="IPR001854">
    <property type="entry name" value="Ribosomal_uL29"/>
</dbReference>
<organism evidence="5 6">
    <name type="scientific">Verticillium longisporum</name>
    <name type="common">Verticillium dahliae var. longisporum</name>
    <dbReference type="NCBI Taxonomy" id="100787"/>
    <lineage>
        <taxon>Eukaryota</taxon>
        <taxon>Fungi</taxon>
        <taxon>Dikarya</taxon>
        <taxon>Ascomycota</taxon>
        <taxon>Pezizomycotina</taxon>
        <taxon>Sordariomycetes</taxon>
        <taxon>Hypocreomycetidae</taxon>
        <taxon>Glomerellales</taxon>
        <taxon>Plectosphaerellaceae</taxon>
        <taxon>Verticillium</taxon>
    </lineage>
</organism>
<keyword evidence="2" id="KW-0689">Ribosomal protein</keyword>
<dbReference type="GO" id="GO:0022625">
    <property type="term" value="C:cytosolic large ribosomal subunit"/>
    <property type="evidence" value="ECO:0007669"/>
    <property type="project" value="InterPro"/>
</dbReference>
<dbReference type="GO" id="GO:0000463">
    <property type="term" value="P:maturation of LSU-rRNA from tricistronic rRNA transcript (SSU-rRNA, 5.8S rRNA, LSU-rRNA)"/>
    <property type="evidence" value="ECO:0007669"/>
    <property type="project" value="InterPro"/>
</dbReference>
<protein>
    <recommendedName>
        <fullName evidence="7">Ribosomal protein L29</fullName>
    </recommendedName>
</protein>
<dbReference type="AlphaFoldDB" id="A0A0G4LYN0"/>
<dbReference type="Pfam" id="PF00831">
    <property type="entry name" value="Ribosomal_L29"/>
    <property type="match status" value="1"/>
</dbReference>
<dbReference type="InterPro" id="IPR018254">
    <property type="entry name" value="Ribosomal_uL29_CS"/>
</dbReference>
<evidence type="ECO:0000256" key="4">
    <source>
        <dbReference type="SAM" id="MobiDB-lite"/>
    </source>
</evidence>
<dbReference type="HAMAP" id="MF_00374">
    <property type="entry name" value="Ribosomal_uL29"/>
    <property type="match status" value="1"/>
</dbReference>
<dbReference type="FunFam" id="6.10.250.3450:FF:000001">
    <property type="entry name" value="60S ribosomal protein L35"/>
    <property type="match status" value="1"/>
</dbReference>